<proteinExistence type="predicted"/>
<dbReference type="InterPro" id="IPR027417">
    <property type="entry name" value="P-loop_NTPase"/>
</dbReference>
<dbReference type="Proteomes" id="UP000253628">
    <property type="component" value="Unassembled WGS sequence"/>
</dbReference>
<dbReference type="PROSITE" id="PS50893">
    <property type="entry name" value="ABC_TRANSPORTER_2"/>
    <property type="match status" value="1"/>
</dbReference>
<protein>
    <submittedName>
        <fullName evidence="8">Iron complex transport system ATP-binding protein</fullName>
    </submittedName>
</protein>
<evidence type="ECO:0000256" key="3">
    <source>
        <dbReference type="ARBA" id="ARBA00022741"/>
    </source>
</evidence>
<keyword evidence="2" id="KW-0472">Membrane</keyword>
<dbReference type="InterPro" id="IPR003593">
    <property type="entry name" value="AAA+_ATPase"/>
</dbReference>
<keyword evidence="5" id="KW-1278">Translocase</keyword>
<accession>A0A366HD22</accession>
<dbReference type="CDD" id="cd03214">
    <property type="entry name" value="ABC_Iron-Siderophores_B12_Hemin"/>
    <property type="match status" value="1"/>
</dbReference>
<dbReference type="PROSITE" id="PS00211">
    <property type="entry name" value="ABC_TRANSPORTER_1"/>
    <property type="match status" value="1"/>
</dbReference>
<feature type="domain" description="ABC transporter" evidence="7">
    <location>
        <begin position="10"/>
        <end position="244"/>
    </location>
</feature>
<name>A0A366HD22_9BURK</name>
<comment type="function">
    <text evidence="6">Part of the ABC transporter complex HmuTUV involved in hemin import. Responsible for energy coupling to the transport system.</text>
</comment>
<organism evidence="8 9">
    <name type="scientific">Eoetvoesiella caeni</name>
    <dbReference type="NCBI Taxonomy" id="645616"/>
    <lineage>
        <taxon>Bacteria</taxon>
        <taxon>Pseudomonadati</taxon>
        <taxon>Pseudomonadota</taxon>
        <taxon>Betaproteobacteria</taxon>
        <taxon>Burkholderiales</taxon>
        <taxon>Alcaligenaceae</taxon>
        <taxon>Eoetvoesiella</taxon>
    </lineage>
</organism>
<comment type="caution">
    <text evidence="8">The sequence shown here is derived from an EMBL/GenBank/DDBJ whole genome shotgun (WGS) entry which is preliminary data.</text>
</comment>
<dbReference type="RefSeq" id="WP_113932906.1">
    <property type="nucleotide sequence ID" value="NZ_JACCEU010000005.1"/>
</dbReference>
<evidence type="ECO:0000313" key="9">
    <source>
        <dbReference type="Proteomes" id="UP000253628"/>
    </source>
</evidence>
<keyword evidence="3" id="KW-0547">Nucleotide-binding</keyword>
<evidence type="ECO:0000259" key="7">
    <source>
        <dbReference type="PROSITE" id="PS50893"/>
    </source>
</evidence>
<evidence type="ECO:0000313" key="8">
    <source>
        <dbReference type="EMBL" id="RBP39927.1"/>
    </source>
</evidence>
<evidence type="ECO:0000256" key="2">
    <source>
        <dbReference type="ARBA" id="ARBA00022475"/>
    </source>
</evidence>
<dbReference type="Gene3D" id="3.40.50.300">
    <property type="entry name" value="P-loop containing nucleotide triphosphate hydrolases"/>
    <property type="match status" value="1"/>
</dbReference>
<keyword evidence="4 8" id="KW-0067">ATP-binding</keyword>
<dbReference type="GO" id="GO:0005524">
    <property type="term" value="F:ATP binding"/>
    <property type="evidence" value="ECO:0007669"/>
    <property type="project" value="UniProtKB-KW"/>
</dbReference>
<keyword evidence="2" id="KW-1003">Cell membrane</keyword>
<dbReference type="AlphaFoldDB" id="A0A366HD22"/>
<keyword evidence="9" id="KW-1185">Reference proteome</keyword>
<dbReference type="SMART" id="SM00382">
    <property type="entry name" value="AAA"/>
    <property type="match status" value="1"/>
</dbReference>
<dbReference type="OrthoDB" id="5296765at2"/>
<evidence type="ECO:0000256" key="6">
    <source>
        <dbReference type="ARBA" id="ARBA00037066"/>
    </source>
</evidence>
<dbReference type="EMBL" id="QNRQ01000004">
    <property type="protein sequence ID" value="RBP39927.1"/>
    <property type="molecule type" value="Genomic_DNA"/>
</dbReference>
<dbReference type="Pfam" id="PF00005">
    <property type="entry name" value="ABC_tran"/>
    <property type="match status" value="1"/>
</dbReference>
<evidence type="ECO:0000256" key="4">
    <source>
        <dbReference type="ARBA" id="ARBA00022840"/>
    </source>
</evidence>
<dbReference type="SUPFAM" id="SSF52540">
    <property type="entry name" value="P-loop containing nucleoside triphosphate hydrolases"/>
    <property type="match status" value="1"/>
</dbReference>
<keyword evidence="1" id="KW-0813">Transport</keyword>
<dbReference type="InterPro" id="IPR017871">
    <property type="entry name" value="ABC_transporter-like_CS"/>
</dbReference>
<reference evidence="8 9" key="1">
    <citation type="submission" date="2018-06" db="EMBL/GenBank/DDBJ databases">
        <title>Genomic Encyclopedia of Type Strains, Phase IV (KMG-IV): sequencing the most valuable type-strain genomes for metagenomic binning, comparative biology and taxonomic classification.</title>
        <authorList>
            <person name="Goeker M."/>
        </authorList>
    </citation>
    <scope>NUCLEOTIDE SEQUENCE [LARGE SCALE GENOMIC DNA]</scope>
    <source>
        <strain evidence="8 9">DSM 25520</strain>
    </source>
</reference>
<sequence>MTPHIANGELRALEITVRLNGRLILDALNLPPLGAGQMVALLGPNGSGKSTLLKSLAGLVPASFGALSLGASDLAPLRASARAGHIRYLPQSLPGDIHLTVTESLLVALRAGRALNTQHAFPIVKTALAELGISDLANRYLDELSGGQKQLVGLAQALSHEPQVLLLDEPLASLDLNHQHHVMQLLGRLTQERRLLTLIVLHDLNSVLQYCGQALLMRDGALLASGAPAKVITAESLAAMFGVRARIETCSLGRPYVLVDGLLPI</sequence>
<gene>
    <name evidence="8" type="ORF">DFR37_10421</name>
</gene>
<evidence type="ECO:0000256" key="5">
    <source>
        <dbReference type="ARBA" id="ARBA00022967"/>
    </source>
</evidence>
<dbReference type="PANTHER" id="PTHR42794:SF1">
    <property type="entry name" value="HEMIN IMPORT ATP-BINDING PROTEIN HMUV"/>
    <property type="match status" value="1"/>
</dbReference>
<dbReference type="GO" id="GO:0016887">
    <property type="term" value="F:ATP hydrolysis activity"/>
    <property type="evidence" value="ECO:0007669"/>
    <property type="project" value="InterPro"/>
</dbReference>
<dbReference type="PANTHER" id="PTHR42794">
    <property type="entry name" value="HEMIN IMPORT ATP-BINDING PROTEIN HMUV"/>
    <property type="match status" value="1"/>
</dbReference>
<evidence type="ECO:0000256" key="1">
    <source>
        <dbReference type="ARBA" id="ARBA00022448"/>
    </source>
</evidence>
<dbReference type="InterPro" id="IPR003439">
    <property type="entry name" value="ABC_transporter-like_ATP-bd"/>
</dbReference>